<name>A0A0F3GKQ9_9BACT</name>
<comment type="caution">
    <text evidence="1">The sequence shown here is derived from an EMBL/GenBank/DDBJ whole genome shotgun (WGS) entry which is preliminary data.</text>
</comment>
<dbReference type="Proteomes" id="UP000033423">
    <property type="component" value="Unassembled WGS sequence"/>
</dbReference>
<organism evidence="1 2">
    <name type="scientific">Candidatus Magnetobacterium bavaricum</name>
    <dbReference type="NCBI Taxonomy" id="29290"/>
    <lineage>
        <taxon>Bacteria</taxon>
        <taxon>Pseudomonadati</taxon>
        <taxon>Nitrospirota</taxon>
        <taxon>Thermodesulfovibrionia</taxon>
        <taxon>Thermodesulfovibrionales</taxon>
        <taxon>Candidatus Magnetobacteriaceae</taxon>
        <taxon>Candidatus Magnetobacterium</taxon>
    </lineage>
</organism>
<proteinExistence type="predicted"/>
<dbReference type="Gene3D" id="4.10.1150.10">
    <property type="entry name" value="AF2212/PG0164-like"/>
    <property type="match status" value="1"/>
</dbReference>
<reference evidence="1 2" key="1">
    <citation type="submission" date="2015-02" db="EMBL/GenBank/DDBJ databases">
        <title>Single-cell genomics of uncultivated deep-branching MTB reveals a conserved set of magnetosome genes.</title>
        <authorList>
            <person name="Kolinko S."/>
            <person name="Richter M."/>
            <person name="Glockner F.O."/>
            <person name="Brachmann A."/>
            <person name="Schuler D."/>
        </authorList>
    </citation>
    <scope>NUCLEOTIDE SEQUENCE [LARGE SCALE GENOMIC DNA]</scope>
    <source>
        <strain evidence="1">TM-1</strain>
    </source>
</reference>
<accession>A0A0F3GKQ9</accession>
<dbReference type="EMBL" id="LACI01002327">
    <property type="protein sequence ID" value="KJU82417.1"/>
    <property type="molecule type" value="Genomic_DNA"/>
</dbReference>
<dbReference type="Pfam" id="PF01954">
    <property type="entry name" value="AF2212-like"/>
    <property type="match status" value="1"/>
</dbReference>
<evidence type="ECO:0000313" key="2">
    <source>
        <dbReference type="Proteomes" id="UP000033423"/>
    </source>
</evidence>
<dbReference type="InterPro" id="IPR008203">
    <property type="entry name" value="AF2212-like"/>
</dbReference>
<sequence length="94" mass="10513">MKVIQYIGGNKMTTILKARVFNGVLEPLEPIDLPSEGKRVKVTIEDEPEADHPKDTSNQPSKWAHLAEEVHNDTTFASLSEHILKSVKEFRSGS</sequence>
<dbReference type="SUPFAM" id="SSF141694">
    <property type="entry name" value="AF2212/PG0164-like"/>
    <property type="match status" value="1"/>
</dbReference>
<protein>
    <submittedName>
        <fullName evidence="1">Protein belonging to Uncharacterized protein family UPF0165</fullName>
    </submittedName>
</protein>
<keyword evidence="2" id="KW-1185">Reference proteome</keyword>
<dbReference type="AlphaFoldDB" id="A0A0F3GKQ9"/>
<dbReference type="InterPro" id="IPR024069">
    <property type="entry name" value="AF2212-like_dom_sf"/>
</dbReference>
<evidence type="ECO:0000313" key="1">
    <source>
        <dbReference type="EMBL" id="KJU82417.1"/>
    </source>
</evidence>
<gene>
    <name evidence="1" type="ORF">MBAV_005391</name>
</gene>